<evidence type="ECO:0000256" key="3">
    <source>
        <dbReference type="ARBA" id="ARBA00022801"/>
    </source>
</evidence>
<accession>A0A4W5JTW2</accession>
<keyword evidence="2 6" id="KW-0479">Metal-binding</keyword>
<evidence type="ECO:0000256" key="4">
    <source>
        <dbReference type="ARBA" id="ARBA00022842"/>
    </source>
</evidence>
<evidence type="ECO:0000256" key="6">
    <source>
        <dbReference type="PIRSR" id="PIRSR017434-2"/>
    </source>
</evidence>
<name>A0A4W5JTW2_9TELE</name>
<dbReference type="SUPFAM" id="SSF56784">
    <property type="entry name" value="HAD-like"/>
    <property type="match status" value="1"/>
</dbReference>
<evidence type="ECO:0000256" key="2">
    <source>
        <dbReference type="ARBA" id="ARBA00022723"/>
    </source>
</evidence>
<keyword evidence="3" id="KW-0378">Hydrolase</keyword>
<proteinExistence type="inferred from homology"/>
<evidence type="ECO:0000256" key="5">
    <source>
        <dbReference type="PIRSR" id="PIRSR017434-1"/>
    </source>
</evidence>
<organism evidence="7 8">
    <name type="scientific">Hucho hucho</name>
    <name type="common">huchen</name>
    <dbReference type="NCBI Taxonomy" id="62062"/>
    <lineage>
        <taxon>Eukaryota</taxon>
        <taxon>Metazoa</taxon>
        <taxon>Chordata</taxon>
        <taxon>Craniata</taxon>
        <taxon>Vertebrata</taxon>
        <taxon>Euteleostomi</taxon>
        <taxon>Actinopterygii</taxon>
        <taxon>Neopterygii</taxon>
        <taxon>Teleostei</taxon>
        <taxon>Protacanthopterygii</taxon>
        <taxon>Salmoniformes</taxon>
        <taxon>Salmonidae</taxon>
        <taxon>Salmoninae</taxon>
        <taxon>Hucho</taxon>
    </lineage>
</organism>
<dbReference type="PANTHER" id="PTHR12103:SF18">
    <property type="entry name" value="5'-NUCLEOTIDASE DOMAIN-CONTAINING PROTEIN 4"/>
    <property type="match status" value="1"/>
</dbReference>
<dbReference type="GO" id="GO:0008253">
    <property type="term" value="F:5'-nucleotidase activity"/>
    <property type="evidence" value="ECO:0007669"/>
    <property type="project" value="TreeGrafter"/>
</dbReference>
<keyword evidence="8" id="KW-1185">Reference proteome</keyword>
<dbReference type="GO" id="GO:0046872">
    <property type="term" value="F:metal ion binding"/>
    <property type="evidence" value="ECO:0007669"/>
    <property type="project" value="UniProtKB-KW"/>
</dbReference>
<comment type="cofactor">
    <cofactor evidence="6">
        <name>Mg(2+)</name>
        <dbReference type="ChEBI" id="CHEBI:18420"/>
    </cofactor>
    <text evidence="6">Binds 1 Mg(2+) ion per subunit.</text>
</comment>
<feature type="binding site" evidence="6">
    <location>
        <position position="73"/>
    </location>
    <ligand>
        <name>GMP</name>
        <dbReference type="ChEBI" id="CHEBI:58115"/>
    </ligand>
</feature>
<dbReference type="CDD" id="cd07522">
    <property type="entry name" value="HAD_cN-II"/>
    <property type="match status" value="1"/>
</dbReference>
<dbReference type="Proteomes" id="UP000314982">
    <property type="component" value="Unassembled WGS sequence"/>
</dbReference>
<feature type="binding site" evidence="6">
    <location>
        <position position="408"/>
    </location>
    <ligand>
        <name>Mg(2+)</name>
        <dbReference type="ChEBI" id="CHEBI:18420"/>
    </ligand>
</feature>
<dbReference type="InterPro" id="IPR016695">
    <property type="entry name" value="Pur_nucleotidase"/>
</dbReference>
<feature type="active site" description="Nucleophile" evidence="5">
    <location>
        <position position="71"/>
    </location>
</feature>
<comment type="similarity">
    <text evidence="1">Belongs to the 5'(3')-deoxyribonucleotidase family.</text>
</comment>
<dbReference type="PIRSF" id="PIRSF017434">
    <property type="entry name" value="Purine_5'-nucleotidase"/>
    <property type="match status" value="1"/>
</dbReference>
<reference evidence="7" key="3">
    <citation type="submission" date="2025-09" db="UniProtKB">
        <authorList>
            <consortium name="Ensembl"/>
        </authorList>
    </citation>
    <scope>IDENTIFICATION</scope>
</reference>
<reference evidence="8" key="1">
    <citation type="submission" date="2018-06" db="EMBL/GenBank/DDBJ databases">
        <title>Genome assembly of Danube salmon.</title>
        <authorList>
            <person name="Macqueen D.J."/>
            <person name="Gundappa M.K."/>
        </authorList>
    </citation>
    <scope>NUCLEOTIDE SEQUENCE [LARGE SCALE GENOMIC DNA]</scope>
</reference>
<dbReference type="STRING" id="62062.ENSHHUP00000007107"/>
<evidence type="ECO:0000313" key="8">
    <source>
        <dbReference type="Proteomes" id="UP000314982"/>
    </source>
</evidence>
<dbReference type="InterPro" id="IPR008380">
    <property type="entry name" value="HAD-SF_hydro_IG_5-nucl"/>
</dbReference>
<dbReference type="Pfam" id="PF05761">
    <property type="entry name" value="5_nucleotid"/>
    <property type="match status" value="1"/>
</dbReference>
<protein>
    <submittedName>
        <fullName evidence="7">5'-nucleotidase, cytosolic II, like 1</fullName>
    </submittedName>
</protein>
<dbReference type="GeneTree" id="ENSGT00940000162631"/>
<dbReference type="Ensembl" id="ENSHHUT00000007322.1">
    <property type="protein sequence ID" value="ENSHHUP00000007107.1"/>
    <property type="gene ID" value="ENSHHUG00000004286.1"/>
</dbReference>
<evidence type="ECO:0000313" key="7">
    <source>
        <dbReference type="Ensembl" id="ENSHHUP00000007107.1"/>
    </source>
</evidence>
<reference evidence="7" key="2">
    <citation type="submission" date="2025-08" db="UniProtKB">
        <authorList>
            <consortium name="Ensembl"/>
        </authorList>
    </citation>
    <scope>IDENTIFICATION</scope>
</reference>
<sequence length="585" mass="67460">MSDLTIALSREAVTATTMEDLTRIVTDQPTKSDTDPSISPDVPLVKNMDYQHKVFVNRSVTLENIKCYGFDMDYTLAEYKSPDYEDLGFELLRDRLVSIGYPHELLHYTYDPTFPTRGLVFDTMYGNLLKVDSNGNILLCSHGFTFLKRDEIQDYYLNNFIQRGNTDRFYILNTLFNLSETYLDGCLVDLFTRCSRYENCQKGFKHGDLFMSFRSMFQDVRDAMDFVHDTGSLKERTLRNLDKYVVRDLNLPVLLTRIKEVAKVFLATNSDYNYTEAIMKYLLETPPGAKYPKKPWRAFFDLVVVDTRKPLFFAEGTVLRQVDTNTGKLRIGTYTGDLQHGTVYSGEFYRSGNIRLRCQNQKETKNVHSPNFQATKGSSWDIIIKKGSSDIVCDLLDVKGKDILYVGDHIFGDILKSKKKQGWKTFLVVPELAKELQVWTEKNHLFEELKHLDIFLAELYKHLDNSCRECPDITAIQTRMKVVTYRMDLSYGQMGSLLRSGSRQTLFASQLMRYADLYSSTCINLLHYPFSYLFRAPPVLMPHESSVDNHPLDFPSAEFSVLDQIQKIAEAKRASEDNTAELKDT</sequence>
<dbReference type="InterPro" id="IPR023214">
    <property type="entry name" value="HAD_sf"/>
</dbReference>
<keyword evidence="4 6" id="KW-0460">Magnesium</keyword>
<dbReference type="NCBIfam" id="TIGR02244">
    <property type="entry name" value="HAD-IG-Ncltidse"/>
    <property type="match status" value="1"/>
</dbReference>
<evidence type="ECO:0000256" key="1">
    <source>
        <dbReference type="ARBA" id="ARBA00009589"/>
    </source>
</evidence>
<feature type="binding site" evidence="6">
    <location>
        <position position="71"/>
    </location>
    <ligand>
        <name>Mg(2+)</name>
        <dbReference type="ChEBI" id="CHEBI:18420"/>
    </ligand>
</feature>
<feature type="active site" description="Proton donor" evidence="5">
    <location>
        <position position="73"/>
    </location>
</feature>
<dbReference type="AlphaFoldDB" id="A0A4W5JTW2"/>
<dbReference type="Gene3D" id="3.40.50.1000">
    <property type="entry name" value="HAD superfamily/HAD-like"/>
    <property type="match status" value="2"/>
</dbReference>
<dbReference type="PANTHER" id="PTHR12103">
    <property type="entry name" value="5'-NUCLEOTIDASE DOMAIN-CONTAINING"/>
    <property type="match status" value="1"/>
</dbReference>
<dbReference type="InterPro" id="IPR036412">
    <property type="entry name" value="HAD-like_sf"/>
</dbReference>